<comment type="cofactor">
    <cofactor evidence="8">
        <name>[4Fe-4S] cluster</name>
        <dbReference type="ChEBI" id="CHEBI:49883"/>
    </cofactor>
    <text evidence="8">Binds 1 [4Fe-4S] cluster. The cluster is coordinated with 3 cysteines and an exchangeable S-adenosyl-L-methionine.</text>
</comment>
<keyword evidence="8" id="KW-0671">Queuosine biosynthesis</keyword>
<evidence type="ECO:0000313" key="11">
    <source>
        <dbReference type="Proteomes" id="UP000245362"/>
    </source>
</evidence>
<dbReference type="NCBIfam" id="TIGR03365">
    <property type="entry name" value="Bsubt_queE"/>
    <property type="match status" value="1"/>
</dbReference>
<dbReference type="GO" id="GO:0000287">
    <property type="term" value="F:magnesium ion binding"/>
    <property type="evidence" value="ECO:0007669"/>
    <property type="project" value="UniProtKB-UniRule"/>
</dbReference>
<feature type="binding site" evidence="8">
    <location>
        <position position="38"/>
    </location>
    <ligand>
        <name>[4Fe-4S] cluster</name>
        <dbReference type="ChEBI" id="CHEBI:49883"/>
        <note>4Fe-4S-S-AdoMet</note>
    </ligand>
</feature>
<dbReference type="Pfam" id="PF04055">
    <property type="entry name" value="Radical_SAM"/>
    <property type="match status" value="1"/>
</dbReference>
<evidence type="ECO:0000259" key="9">
    <source>
        <dbReference type="PROSITE" id="PS51918"/>
    </source>
</evidence>
<comment type="pathway">
    <text evidence="8">Purine metabolism; 7-cyano-7-deazaguanine biosynthesis.</text>
</comment>
<dbReference type="SUPFAM" id="SSF102114">
    <property type="entry name" value="Radical SAM enzymes"/>
    <property type="match status" value="1"/>
</dbReference>
<dbReference type="InterPro" id="IPR007197">
    <property type="entry name" value="rSAM"/>
</dbReference>
<dbReference type="EC" id="4.3.99.3" evidence="8"/>
<dbReference type="AlphaFoldDB" id="A0A2U3BCP7"/>
<dbReference type="PROSITE" id="PS51918">
    <property type="entry name" value="RADICAL_SAM"/>
    <property type="match status" value="1"/>
</dbReference>
<comment type="similarity">
    <text evidence="8">Belongs to the radical SAM superfamily. 7-carboxy-7-deazaguanine synthase family.</text>
</comment>
<feature type="binding site" evidence="8">
    <location>
        <begin position="37"/>
        <end position="39"/>
    </location>
    <ligand>
        <name>S-adenosyl-L-methionine</name>
        <dbReference type="ChEBI" id="CHEBI:59789"/>
    </ligand>
</feature>
<dbReference type="SFLD" id="SFLDF00357">
    <property type="entry name" value="ExsD-like"/>
    <property type="match status" value="1"/>
</dbReference>
<dbReference type="RefSeq" id="WP_109318861.1">
    <property type="nucleotide sequence ID" value="NZ_QFWT01000002.1"/>
</dbReference>
<accession>A0A2U3BCP7</accession>
<dbReference type="HAMAP" id="MF_00917">
    <property type="entry name" value="QueE"/>
    <property type="match status" value="1"/>
</dbReference>
<feature type="binding site" evidence="8">
    <location>
        <position position="35"/>
    </location>
    <ligand>
        <name>[4Fe-4S] cluster</name>
        <dbReference type="ChEBI" id="CHEBI:49883"/>
        <note>4Fe-4S-S-AdoMet</note>
    </ligand>
</feature>
<evidence type="ECO:0000256" key="5">
    <source>
        <dbReference type="ARBA" id="ARBA00023004"/>
    </source>
</evidence>
<dbReference type="SFLD" id="SFLDS00029">
    <property type="entry name" value="Radical_SAM"/>
    <property type="match status" value="1"/>
</dbReference>
<gene>
    <name evidence="8 10" type="primary">queE</name>
    <name evidence="10" type="ORF">DI392_05300</name>
</gene>
<evidence type="ECO:0000313" key="10">
    <source>
        <dbReference type="EMBL" id="PWI34525.1"/>
    </source>
</evidence>
<feature type="binding site" evidence="8">
    <location>
        <position position="80"/>
    </location>
    <ligand>
        <name>S-adenosyl-L-methionine</name>
        <dbReference type="ChEBI" id="CHEBI:59789"/>
    </ligand>
</feature>
<feature type="binding site" evidence="8">
    <location>
        <position position="78"/>
    </location>
    <ligand>
        <name>substrate</name>
    </ligand>
</feature>
<comment type="caution">
    <text evidence="8">Lacks conserved residue(s) required for the propagation of feature annotation.</text>
</comment>
<comment type="caution">
    <text evidence="10">The sequence shown here is derived from an EMBL/GenBank/DDBJ whole genome shotgun (WGS) entry which is preliminary data.</text>
</comment>
<evidence type="ECO:0000256" key="3">
    <source>
        <dbReference type="ARBA" id="ARBA00022723"/>
    </source>
</evidence>
<dbReference type="UniPathway" id="UPA00391"/>
<dbReference type="OrthoDB" id="9792276at2"/>
<evidence type="ECO:0000256" key="7">
    <source>
        <dbReference type="ARBA" id="ARBA00023239"/>
    </source>
</evidence>
<dbReference type="PIRSF" id="PIRSF000370">
    <property type="entry name" value="QueE"/>
    <property type="match status" value="1"/>
</dbReference>
<dbReference type="InterPro" id="IPR024924">
    <property type="entry name" value="7-CO-7-deazaguanine_synth-like"/>
</dbReference>
<dbReference type="GO" id="GO:0008616">
    <property type="term" value="P:tRNA queuosine(34) biosynthetic process"/>
    <property type="evidence" value="ECO:0007669"/>
    <property type="project" value="UniProtKB-UniRule"/>
</dbReference>
<name>A0A2U3BCP7_9VIBR</name>
<keyword evidence="4 8" id="KW-0460">Magnesium</keyword>
<keyword evidence="11" id="KW-1185">Reference proteome</keyword>
<sequence>MILISEIFGPTIQGEGAAIGVPTVFVRTAGCDFRCHWCDTLHAVDRSYRSEWLEMTPQQIMDKVEHLSKGQPLLITLSGGNPATQDLSDLIFLGKAKGYRFSMETQGSVSAPWFADLDMITFSPKPPSSGMRFRPERFEACLRAAGDIPVSLKIVVASDDDMLWAEQMKERHPELPMYLQPCNPFIDDEPDQNQLAANMRKLVDSVMERGWYNVTVLPQLHVYLWGNATGV</sequence>
<dbReference type="PANTHER" id="PTHR42836:SF1">
    <property type="entry name" value="7-CARBOXY-7-DEAZAGUANINE SYNTHASE"/>
    <property type="match status" value="1"/>
</dbReference>
<evidence type="ECO:0000256" key="2">
    <source>
        <dbReference type="ARBA" id="ARBA00022691"/>
    </source>
</evidence>
<dbReference type="Proteomes" id="UP000245362">
    <property type="component" value="Unassembled WGS sequence"/>
</dbReference>
<evidence type="ECO:0000256" key="6">
    <source>
        <dbReference type="ARBA" id="ARBA00023014"/>
    </source>
</evidence>
<proteinExistence type="inferred from homology"/>
<feature type="binding site" evidence="8">
    <location>
        <position position="31"/>
    </location>
    <ligand>
        <name>[4Fe-4S] cluster</name>
        <dbReference type="ChEBI" id="CHEBI:49883"/>
        <note>4Fe-4S-S-AdoMet</note>
    </ligand>
</feature>
<comment type="catalytic activity">
    <reaction evidence="8">
        <text>6-carboxy-5,6,7,8-tetrahydropterin + H(+) = 7-carboxy-7-carbaguanine + NH4(+)</text>
        <dbReference type="Rhea" id="RHEA:27974"/>
        <dbReference type="ChEBI" id="CHEBI:15378"/>
        <dbReference type="ChEBI" id="CHEBI:28938"/>
        <dbReference type="ChEBI" id="CHEBI:61032"/>
        <dbReference type="ChEBI" id="CHEBI:61036"/>
        <dbReference type="EC" id="4.3.99.3"/>
    </reaction>
</comment>
<evidence type="ECO:0000256" key="1">
    <source>
        <dbReference type="ARBA" id="ARBA00022485"/>
    </source>
</evidence>
<protein>
    <recommendedName>
        <fullName evidence="8">7-carboxy-7-deazaguanine synthase</fullName>
        <shortName evidence="8">CDG synthase</shortName>
        <ecNumber evidence="8">4.3.99.3</ecNumber>
    </recommendedName>
    <alternativeName>
        <fullName evidence="8">Queuosine biosynthesis protein QueE</fullName>
    </alternativeName>
</protein>
<dbReference type="GO" id="GO:0016840">
    <property type="term" value="F:carbon-nitrogen lyase activity"/>
    <property type="evidence" value="ECO:0007669"/>
    <property type="project" value="UniProtKB-UniRule"/>
</dbReference>
<comment type="subunit">
    <text evidence="8">Homodimer.</text>
</comment>
<keyword evidence="5 8" id="KW-0408">Iron</keyword>
<dbReference type="Gene3D" id="3.20.20.70">
    <property type="entry name" value="Aldolase class I"/>
    <property type="match status" value="1"/>
</dbReference>
<dbReference type="InterPro" id="IPR058240">
    <property type="entry name" value="rSAM_sf"/>
</dbReference>
<comment type="cofactor">
    <cofactor evidence="8">
        <name>Mg(2+)</name>
        <dbReference type="ChEBI" id="CHEBI:18420"/>
    </cofactor>
</comment>
<comment type="function">
    <text evidence="8">Catalyzes the complex heterocyclic radical-mediated conversion of 6-carboxy-5,6,7,8-tetrahydropterin (CPH4) to 7-carboxy-7-deazaguanine (CDG), a step common to the biosynthetic pathways of all 7-deazapurine-containing compounds.</text>
</comment>
<dbReference type="GO" id="GO:1904047">
    <property type="term" value="F:S-adenosyl-L-methionine binding"/>
    <property type="evidence" value="ECO:0007669"/>
    <property type="project" value="UniProtKB-UniRule"/>
</dbReference>
<dbReference type="GO" id="GO:0051539">
    <property type="term" value="F:4 iron, 4 sulfur cluster binding"/>
    <property type="evidence" value="ECO:0007669"/>
    <property type="project" value="UniProtKB-UniRule"/>
</dbReference>
<feature type="binding site" evidence="8">
    <location>
        <position position="40"/>
    </location>
    <ligand>
        <name>Mg(2+)</name>
        <dbReference type="ChEBI" id="CHEBI:18420"/>
    </ligand>
</feature>
<feature type="binding site" evidence="8">
    <location>
        <position position="27"/>
    </location>
    <ligand>
        <name>substrate</name>
    </ligand>
</feature>
<feature type="binding site" evidence="8">
    <location>
        <begin position="123"/>
        <end position="125"/>
    </location>
    <ligand>
        <name>S-adenosyl-L-methionine</name>
        <dbReference type="ChEBI" id="CHEBI:59789"/>
    </ligand>
</feature>
<dbReference type="InterPro" id="IPR017742">
    <property type="entry name" value="Deazaguanine_synth"/>
</dbReference>
<evidence type="ECO:0000256" key="4">
    <source>
        <dbReference type="ARBA" id="ARBA00022842"/>
    </source>
</evidence>
<keyword evidence="3 8" id="KW-0479">Metal-binding</keyword>
<feature type="binding site" evidence="8">
    <location>
        <begin position="12"/>
        <end position="14"/>
    </location>
    <ligand>
        <name>substrate</name>
    </ligand>
</feature>
<comment type="cofactor">
    <cofactor evidence="8">
        <name>S-adenosyl-L-methionine</name>
        <dbReference type="ChEBI" id="CHEBI:59789"/>
    </cofactor>
    <text evidence="8">Binds 1 S-adenosyl-L-methionine per subunit.</text>
</comment>
<evidence type="ECO:0000256" key="8">
    <source>
        <dbReference type="HAMAP-Rule" id="MF_00917"/>
    </source>
</evidence>
<feature type="domain" description="Radical SAM core" evidence="9">
    <location>
        <begin position="18"/>
        <end position="227"/>
    </location>
</feature>
<reference evidence="10 11" key="1">
    <citation type="submission" date="2018-05" db="EMBL/GenBank/DDBJ databases">
        <title>Vibrio limimaris sp. nov., isolated from marine sediment.</title>
        <authorList>
            <person name="Li C.-M."/>
        </authorList>
    </citation>
    <scope>NUCLEOTIDE SEQUENCE [LARGE SCALE GENOMIC DNA]</scope>
    <source>
        <strain evidence="10 11">E4404</strain>
    </source>
</reference>
<organism evidence="10 11">
    <name type="scientific">Vibrio albus</name>
    <dbReference type="NCBI Taxonomy" id="2200953"/>
    <lineage>
        <taxon>Bacteria</taxon>
        <taxon>Pseudomonadati</taxon>
        <taxon>Pseudomonadota</taxon>
        <taxon>Gammaproteobacteria</taxon>
        <taxon>Vibrionales</taxon>
        <taxon>Vibrionaceae</taxon>
        <taxon>Vibrio</taxon>
    </lineage>
</organism>
<keyword evidence="7 8" id="KW-0456">Lyase</keyword>
<dbReference type="PANTHER" id="PTHR42836">
    <property type="entry name" value="7-CARBOXY-7-DEAZAGUANINE SYNTHASE"/>
    <property type="match status" value="1"/>
</dbReference>
<keyword evidence="6 8" id="KW-0411">Iron-sulfur</keyword>
<dbReference type="InterPro" id="IPR013785">
    <property type="entry name" value="Aldolase_TIM"/>
</dbReference>
<keyword evidence="2 8" id="KW-0949">S-adenosyl-L-methionine</keyword>
<dbReference type="EMBL" id="QFWT01000002">
    <property type="protein sequence ID" value="PWI34525.1"/>
    <property type="molecule type" value="Genomic_DNA"/>
</dbReference>
<keyword evidence="1 8" id="KW-0004">4Fe-4S</keyword>